<dbReference type="CDD" id="cd00118">
    <property type="entry name" value="LysM"/>
    <property type="match status" value="1"/>
</dbReference>
<accession>A0A858RF99</accession>
<keyword evidence="4" id="KW-1185">Reference proteome</keyword>
<dbReference type="KEGG" id="luo:HHL09_05650"/>
<evidence type="ECO:0000313" key="3">
    <source>
        <dbReference type="EMBL" id="QJE95281.1"/>
    </source>
</evidence>
<protein>
    <submittedName>
        <fullName evidence="3">LysM peptidoglycan-binding domain-containing protein</fullName>
    </submittedName>
</protein>
<dbReference type="Pfam" id="PF01476">
    <property type="entry name" value="LysM"/>
    <property type="match status" value="1"/>
</dbReference>
<evidence type="ECO:0000256" key="1">
    <source>
        <dbReference type="SAM" id="MobiDB-lite"/>
    </source>
</evidence>
<dbReference type="InterPro" id="IPR018392">
    <property type="entry name" value="LysM"/>
</dbReference>
<dbReference type="Gene3D" id="3.10.350.10">
    <property type="entry name" value="LysM domain"/>
    <property type="match status" value="1"/>
</dbReference>
<dbReference type="PROSITE" id="PS51782">
    <property type="entry name" value="LYSM"/>
    <property type="match status" value="1"/>
</dbReference>
<name>A0A858RF99_9BACT</name>
<reference evidence="3 4" key="1">
    <citation type="submission" date="2020-04" db="EMBL/GenBank/DDBJ databases">
        <title>Luteolibacter sp. G-1-1-1 isolated from soil.</title>
        <authorList>
            <person name="Dahal R.H."/>
        </authorList>
    </citation>
    <scope>NUCLEOTIDE SEQUENCE [LARGE SCALE GENOMIC DNA]</scope>
    <source>
        <strain evidence="3 4">G-1-1-1</strain>
    </source>
</reference>
<feature type="compositionally biased region" description="Basic residues" evidence="1">
    <location>
        <begin position="230"/>
        <end position="241"/>
    </location>
</feature>
<sequence>MPLTSPYGRPWDCHLRRAEARGILGRAGRIVGRFSDAASGILIPGSPGNQAGCGNVRANGLLRTFKLCQGPSFSISMAMRLRWFLLPAAALVVAFPACTNTGGTTASNPGGTGPFDSRGNYVEAWADSPSKWKEGSRQVVNAEPELPPATDIPVSPPPVLAMNETPKPVSSTTTVVYKKTPTRSSAGSASSSVASNSSRPKAKTTSSSSKPVVVKPKSTSKSKTVVSTKPKPKAKAAARHTVRSGDNLYSIAKRYGTSVGALQKANGVKGAMIKPGQTLTIPK</sequence>
<evidence type="ECO:0000259" key="2">
    <source>
        <dbReference type="PROSITE" id="PS51782"/>
    </source>
</evidence>
<feature type="domain" description="LysM" evidence="2">
    <location>
        <begin position="238"/>
        <end position="281"/>
    </location>
</feature>
<proteinExistence type="predicted"/>
<gene>
    <name evidence="3" type="ORF">HHL09_05650</name>
</gene>
<feature type="region of interest" description="Disordered" evidence="1">
    <location>
        <begin position="144"/>
        <end position="241"/>
    </location>
</feature>
<dbReference type="PANTHER" id="PTHR33734:SF22">
    <property type="entry name" value="MEMBRANE-BOUND LYTIC MUREIN TRANSGLYCOSYLASE D"/>
    <property type="match status" value="1"/>
</dbReference>
<dbReference type="InterPro" id="IPR036779">
    <property type="entry name" value="LysM_dom_sf"/>
</dbReference>
<dbReference type="EMBL" id="CP051774">
    <property type="protein sequence ID" value="QJE95281.1"/>
    <property type="molecule type" value="Genomic_DNA"/>
</dbReference>
<evidence type="ECO:0000313" key="4">
    <source>
        <dbReference type="Proteomes" id="UP000501812"/>
    </source>
</evidence>
<dbReference type="AlphaFoldDB" id="A0A858RF99"/>
<organism evidence="3 4">
    <name type="scientific">Luteolibacter luteus</name>
    <dbReference type="NCBI Taxonomy" id="2728835"/>
    <lineage>
        <taxon>Bacteria</taxon>
        <taxon>Pseudomonadati</taxon>
        <taxon>Verrucomicrobiota</taxon>
        <taxon>Verrucomicrobiia</taxon>
        <taxon>Verrucomicrobiales</taxon>
        <taxon>Verrucomicrobiaceae</taxon>
        <taxon>Luteolibacter</taxon>
    </lineage>
</organism>
<dbReference type="PANTHER" id="PTHR33734">
    <property type="entry name" value="LYSM DOMAIN-CONTAINING GPI-ANCHORED PROTEIN 2"/>
    <property type="match status" value="1"/>
</dbReference>
<dbReference type="GO" id="GO:0008932">
    <property type="term" value="F:lytic endotransglycosylase activity"/>
    <property type="evidence" value="ECO:0007669"/>
    <property type="project" value="TreeGrafter"/>
</dbReference>
<dbReference type="Proteomes" id="UP000501812">
    <property type="component" value="Chromosome"/>
</dbReference>
<feature type="compositionally biased region" description="Low complexity" evidence="1">
    <location>
        <begin position="165"/>
        <end position="229"/>
    </location>
</feature>
<dbReference type="SMART" id="SM00257">
    <property type="entry name" value="LysM"/>
    <property type="match status" value="1"/>
</dbReference>
<dbReference type="SUPFAM" id="SSF54106">
    <property type="entry name" value="LysM domain"/>
    <property type="match status" value="1"/>
</dbReference>